<comment type="caution">
    <text evidence="2">The sequence shown here is derived from an EMBL/GenBank/DDBJ whole genome shotgun (WGS) entry which is preliminary data.</text>
</comment>
<evidence type="ECO:0000313" key="2">
    <source>
        <dbReference type="EMBL" id="GAA2102296.1"/>
    </source>
</evidence>
<protein>
    <submittedName>
        <fullName evidence="2">Uncharacterized protein</fullName>
    </submittedName>
</protein>
<keyword evidence="3" id="KW-1185">Reference proteome</keyword>
<evidence type="ECO:0000313" key="3">
    <source>
        <dbReference type="Proteomes" id="UP001500897"/>
    </source>
</evidence>
<name>A0ABN2X0K4_9ACTN</name>
<sequence length="184" mass="19409">MQFQSATGPTRELSDQRTPSGLLEKSTGIRPERDGSCGGALEAGDAAERVALIPETQLTVCSTTGVTDLNGTLTITFGQELSGRSSGAYSRLVIDHGIALPYYRLRSKDPPGRPAVTGPGAGPGPCPTERACRRRADGLRASGVMPFRGYGVPACSATRVQVFMMMKVLVPSTLPVRRTALITC</sequence>
<dbReference type="Proteomes" id="UP001500897">
    <property type="component" value="Unassembled WGS sequence"/>
</dbReference>
<organism evidence="2 3">
    <name type="scientific">Kitasatospora saccharophila</name>
    <dbReference type="NCBI Taxonomy" id="407973"/>
    <lineage>
        <taxon>Bacteria</taxon>
        <taxon>Bacillati</taxon>
        <taxon>Actinomycetota</taxon>
        <taxon>Actinomycetes</taxon>
        <taxon>Kitasatosporales</taxon>
        <taxon>Streptomycetaceae</taxon>
        <taxon>Kitasatospora</taxon>
    </lineage>
</organism>
<accession>A0ABN2X0K4</accession>
<evidence type="ECO:0000256" key="1">
    <source>
        <dbReference type="SAM" id="MobiDB-lite"/>
    </source>
</evidence>
<proteinExistence type="predicted"/>
<dbReference type="EMBL" id="BAAANS010000023">
    <property type="protein sequence ID" value="GAA2102296.1"/>
    <property type="molecule type" value="Genomic_DNA"/>
</dbReference>
<gene>
    <name evidence="2" type="ORF">GCM10009759_36740</name>
</gene>
<feature type="region of interest" description="Disordered" evidence="1">
    <location>
        <begin position="1"/>
        <end position="39"/>
    </location>
</feature>
<reference evidence="2 3" key="1">
    <citation type="journal article" date="2019" name="Int. J. Syst. Evol. Microbiol.">
        <title>The Global Catalogue of Microorganisms (GCM) 10K type strain sequencing project: providing services to taxonomists for standard genome sequencing and annotation.</title>
        <authorList>
            <consortium name="The Broad Institute Genomics Platform"/>
            <consortium name="The Broad Institute Genome Sequencing Center for Infectious Disease"/>
            <person name="Wu L."/>
            <person name="Ma J."/>
        </authorList>
    </citation>
    <scope>NUCLEOTIDE SEQUENCE [LARGE SCALE GENOMIC DNA]</scope>
    <source>
        <strain evidence="2 3">JCM 14559</strain>
    </source>
</reference>